<feature type="region of interest" description="Disordered" evidence="1">
    <location>
        <begin position="98"/>
        <end position="192"/>
    </location>
</feature>
<reference evidence="2" key="2">
    <citation type="submission" date="2018-03" db="EMBL/GenBank/DDBJ databases">
        <title>The Triticum urartu genome reveals the dynamic nature of wheat genome evolution.</title>
        <authorList>
            <person name="Ling H."/>
            <person name="Ma B."/>
            <person name="Shi X."/>
            <person name="Liu H."/>
            <person name="Dong L."/>
            <person name="Sun H."/>
            <person name="Cao Y."/>
            <person name="Gao Q."/>
            <person name="Zheng S."/>
            <person name="Li Y."/>
            <person name="Yu Y."/>
            <person name="Du H."/>
            <person name="Qi M."/>
            <person name="Li Y."/>
            <person name="Yu H."/>
            <person name="Cui Y."/>
            <person name="Wang N."/>
            <person name="Chen C."/>
            <person name="Wu H."/>
            <person name="Zhao Y."/>
            <person name="Zhang J."/>
            <person name="Li Y."/>
            <person name="Zhou W."/>
            <person name="Zhang B."/>
            <person name="Hu W."/>
            <person name="Eijk M."/>
            <person name="Tang J."/>
            <person name="Witsenboer H."/>
            <person name="Zhao S."/>
            <person name="Li Z."/>
            <person name="Zhang A."/>
            <person name="Wang D."/>
            <person name="Liang C."/>
        </authorList>
    </citation>
    <scope>NUCLEOTIDE SEQUENCE [LARGE SCALE GENOMIC DNA]</scope>
    <source>
        <strain evidence="2">cv. G1812</strain>
    </source>
</reference>
<protein>
    <submittedName>
        <fullName evidence="2">Uncharacterized protein</fullName>
    </submittedName>
</protein>
<evidence type="ECO:0000256" key="1">
    <source>
        <dbReference type="SAM" id="MobiDB-lite"/>
    </source>
</evidence>
<reference evidence="3" key="1">
    <citation type="journal article" date="2013" name="Nature">
        <title>Draft genome of the wheat A-genome progenitor Triticum urartu.</title>
        <authorList>
            <person name="Ling H.Q."/>
            <person name="Zhao S."/>
            <person name="Liu D."/>
            <person name="Wang J."/>
            <person name="Sun H."/>
            <person name="Zhang C."/>
            <person name="Fan H."/>
            <person name="Li D."/>
            <person name="Dong L."/>
            <person name="Tao Y."/>
            <person name="Gao C."/>
            <person name="Wu H."/>
            <person name="Li Y."/>
            <person name="Cui Y."/>
            <person name="Guo X."/>
            <person name="Zheng S."/>
            <person name="Wang B."/>
            <person name="Yu K."/>
            <person name="Liang Q."/>
            <person name="Yang W."/>
            <person name="Lou X."/>
            <person name="Chen J."/>
            <person name="Feng M."/>
            <person name="Jian J."/>
            <person name="Zhang X."/>
            <person name="Luo G."/>
            <person name="Jiang Y."/>
            <person name="Liu J."/>
            <person name="Wang Z."/>
            <person name="Sha Y."/>
            <person name="Zhang B."/>
            <person name="Wu H."/>
            <person name="Tang D."/>
            <person name="Shen Q."/>
            <person name="Xue P."/>
            <person name="Zou S."/>
            <person name="Wang X."/>
            <person name="Liu X."/>
            <person name="Wang F."/>
            <person name="Yang Y."/>
            <person name="An X."/>
            <person name="Dong Z."/>
            <person name="Zhang K."/>
            <person name="Zhang X."/>
            <person name="Luo M.C."/>
            <person name="Dvorak J."/>
            <person name="Tong Y."/>
            <person name="Wang J."/>
            <person name="Yang H."/>
            <person name="Li Z."/>
            <person name="Wang D."/>
            <person name="Zhang A."/>
            <person name="Wang J."/>
        </authorList>
    </citation>
    <scope>NUCLEOTIDE SEQUENCE</scope>
    <source>
        <strain evidence="3">cv. G1812</strain>
    </source>
</reference>
<name>A0A8R7PU53_TRIUA</name>
<feature type="compositionally biased region" description="Low complexity" evidence="1">
    <location>
        <begin position="154"/>
        <end position="169"/>
    </location>
</feature>
<reference evidence="2" key="3">
    <citation type="submission" date="2022-06" db="UniProtKB">
        <authorList>
            <consortium name="EnsemblPlants"/>
        </authorList>
    </citation>
    <scope>IDENTIFICATION</scope>
</reference>
<keyword evidence="3" id="KW-1185">Reference proteome</keyword>
<feature type="compositionally biased region" description="Low complexity" evidence="1">
    <location>
        <begin position="98"/>
        <end position="109"/>
    </location>
</feature>
<dbReference type="Proteomes" id="UP000015106">
    <property type="component" value="Chromosome 3"/>
</dbReference>
<dbReference type="AlphaFoldDB" id="A0A8R7PU53"/>
<organism evidence="2 3">
    <name type="scientific">Triticum urartu</name>
    <name type="common">Red wild einkorn</name>
    <name type="synonym">Crithodium urartu</name>
    <dbReference type="NCBI Taxonomy" id="4572"/>
    <lineage>
        <taxon>Eukaryota</taxon>
        <taxon>Viridiplantae</taxon>
        <taxon>Streptophyta</taxon>
        <taxon>Embryophyta</taxon>
        <taxon>Tracheophyta</taxon>
        <taxon>Spermatophyta</taxon>
        <taxon>Magnoliopsida</taxon>
        <taxon>Liliopsida</taxon>
        <taxon>Poales</taxon>
        <taxon>Poaceae</taxon>
        <taxon>BOP clade</taxon>
        <taxon>Pooideae</taxon>
        <taxon>Triticodae</taxon>
        <taxon>Triticeae</taxon>
        <taxon>Triticinae</taxon>
        <taxon>Triticum</taxon>
    </lineage>
</organism>
<evidence type="ECO:0000313" key="3">
    <source>
        <dbReference type="Proteomes" id="UP000015106"/>
    </source>
</evidence>
<proteinExistence type="predicted"/>
<accession>A0A8R7PU53</accession>
<feature type="compositionally biased region" description="Polar residues" evidence="1">
    <location>
        <begin position="11"/>
        <end position="23"/>
    </location>
</feature>
<dbReference type="Gramene" id="TuG1812G0300003029.01.T01">
    <property type="protein sequence ID" value="TuG1812G0300003029.01.T01.cds375031"/>
    <property type="gene ID" value="TuG1812G0300003029.01"/>
</dbReference>
<feature type="region of interest" description="Disordered" evidence="1">
    <location>
        <begin position="1"/>
        <end position="42"/>
    </location>
</feature>
<sequence>MSLHGARPVAISTTVQPSAQTSAAGPCSSPRATSGAMNAGVPPTGLSEEPTALAHPKSAIFARPSAPTTTFLAFTSPWTRDLPWRYARPLATSAAYARTARSSSRPPLLAATSATEPPGANSRKSWHSPAAARKPRQGRTCGEQRPDRMRPSRRSWSAAAAGADLTAKSAPERSSAARDTTAPDAPRPSVRTRVQLPPTAVSIFFSRRSVLAGVWNLWWLRVAGSSLDWFPLCDLI</sequence>
<dbReference type="EnsemblPlants" id="TuG1812G0300003029.01.T01">
    <property type="protein sequence ID" value="TuG1812G0300003029.01.T01.cds375031"/>
    <property type="gene ID" value="TuG1812G0300003029.01"/>
</dbReference>
<evidence type="ECO:0000313" key="2">
    <source>
        <dbReference type="EnsemblPlants" id="TuG1812G0300003029.01.T01.cds375031"/>
    </source>
</evidence>